<reference evidence="2" key="1">
    <citation type="submission" date="2014-01" db="EMBL/GenBank/DDBJ databases">
        <title>The Genome Sequence of Anopheles farauti FAR1 (V2).</title>
        <authorList>
            <consortium name="The Broad Institute Genomics Platform"/>
            <person name="Neafsey D.E."/>
            <person name="Besansky N."/>
            <person name="Howell P."/>
            <person name="Walton C."/>
            <person name="Young S.K."/>
            <person name="Zeng Q."/>
            <person name="Gargeya S."/>
            <person name="Fitzgerald M."/>
            <person name="Haas B."/>
            <person name="Abouelleil A."/>
            <person name="Allen A.W."/>
            <person name="Alvarado L."/>
            <person name="Arachchi H.M."/>
            <person name="Berlin A.M."/>
            <person name="Chapman S.B."/>
            <person name="Gainer-Dewar J."/>
            <person name="Goldberg J."/>
            <person name="Griggs A."/>
            <person name="Gujja S."/>
            <person name="Hansen M."/>
            <person name="Howarth C."/>
            <person name="Imamovic A."/>
            <person name="Ireland A."/>
            <person name="Larimer J."/>
            <person name="McCowan C."/>
            <person name="Murphy C."/>
            <person name="Pearson M."/>
            <person name="Poon T.W."/>
            <person name="Priest M."/>
            <person name="Roberts A."/>
            <person name="Saif S."/>
            <person name="Shea T."/>
            <person name="Sisk P."/>
            <person name="Sykes S."/>
            <person name="Wortman J."/>
            <person name="Nusbaum C."/>
            <person name="Birren B."/>
        </authorList>
    </citation>
    <scope>NUCLEOTIDE SEQUENCE [LARGE SCALE GENOMIC DNA]</scope>
    <source>
        <strain evidence="2">FAR1</strain>
    </source>
</reference>
<dbReference type="VEuPathDB" id="VectorBase:AFAF020229"/>
<dbReference type="AlphaFoldDB" id="A0A182QZX7"/>
<dbReference type="EnsemblMetazoa" id="AFAF020229-RA">
    <property type="protein sequence ID" value="AFAF020229-PA"/>
    <property type="gene ID" value="AFAF020229"/>
</dbReference>
<accession>A0A182QZX7</accession>
<dbReference type="EMBL" id="AXCN02001915">
    <property type="status" value="NOT_ANNOTATED_CDS"/>
    <property type="molecule type" value="Genomic_DNA"/>
</dbReference>
<evidence type="ECO:0000313" key="1">
    <source>
        <dbReference type="EnsemblMetazoa" id="AFAF020229-PA"/>
    </source>
</evidence>
<dbReference type="Proteomes" id="UP000075886">
    <property type="component" value="Unassembled WGS sequence"/>
</dbReference>
<sequence>MTRMRLIHPSTTEQNLSTPVGDEQPFRCYTLSASTGKGETKKHFYAKGCTTETSDPCSGWAKEKGGASCSLCTGNNCNAPVPTEIALGSGEGKQKASSSSVSDPFASTIWMLVAAGWGSSYAKVLV</sequence>
<protein>
    <submittedName>
        <fullName evidence="1">Uncharacterized protein</fullName>
    </submittedName>
</protein>
<evidence type="ECO:0000313" key="2">
    <source>
        <dbReference type="Proteomes" id="UP000075886"/>
    </source>
</evidence>
<proteinExistence type="predicted"/>
<organism evidence="1 2">
    <name type="scientific">Anopheles farauti</name>
    <dbReference type="NCBI Taxonomy" id="69004"/>
    <lineage>
        <taxon>Eukaryota</taxon>
        <taxon>Metazoa</taxon>
        <taxon>Ecdysozoa</taxon>
        <taxon>Arthropoda</taxon>
        <taxon>Hexapoda</taxon>
        <taxon>Insecta</taxon>
        <taxon>Pterygota</taxon>
        <taxon>Neoptera</taxon>
        <taxon>Endopterygota</taxon>
        <taxon>Diptera</taxon>
        <taxon>Nematocera</taxon>
        <taxon>Culicoidea</taxon>
        <taxon>Culicidae</taxon>
        <taxon>Anophelinae</taxon>
        <taxon>Anopheles</taxon>
    </lineage>
</organism>
<reference evidence="1" key="2">
    <citation type="submission" date="2020-05" db="UniProtKB">
        <authorList>
            <consortium name="EnsemblMetazoa"/>
        </authorList>
    </citation>
    <scope>IDENTIFICATION</scope>
    <source>
        <strain evidence="1">FAR1</strain>
    </source>
</reference>
<keyword evidence="2" id="KW-1185">Reference proteome</keyword>
<name>A0A182QZX7_9DIPT</name>